<evidence type="ECO:0000313" key="2">
    <source>
        <dbReference type="EMBL" id="EFP92268.2"/>
    </source>
</evidence>
<dbReference type="KEGG" id="pgr:PGTG_18483"/>
<keyword evidence="3" id="KW-1185">Reference proteome</keyword>
<feature type="compositionally biased region" description="Basic and acidic residues" evidence="1">
    <location>
        <begin position="71"/>
        <end position="80"/>
    </location>
</feature>
<dbReference type="InParanoid" id="E3L6U3"/>
<feature type="region of interest" description="Disordered" evidence="1">
    <location>
        <begin position="337"/>
        <end position="372"/>
    </location>
</feature>
<evidence type="ECO:0000313" key="3">
    <source>
        <dbReference type="Proteomes" id="UP000008783"/>
    </source>
</evidence>
<dbReference type="HOGENOM" id="CLU_723876_0_0_1"/>
<dbReference type="GeneID" id="10537762"/>
<evidence type="ECO:0000256" key="1">
    <source>
        <dbReference type="SAM" id="MobiDB-lite"/>
    </source>
</evidence>
<proteinExistence type="predicted"/>
<dbReference type="STRING" id="418459.E3L6U3"/>
<reference evidence="3" key="2">
    <citation type="journal article" date="2011" name="Proc. Natl. Acad. Sci. U.S.A.">
        <title>Obligate biotrophy features unraveled by the genomic analysis of rust fungi.</title>
        <authorList>
            <person name="Duplessis S."/>
            <person name="Cuomo C.A."/>
            <person name="Lin Y.-C."/>
            <person name="Aerts A."/>
            <person name="Tisserant E."/>
            <person name="Veneault-Fourrey C."/>
            <person name="Joly D.L."/>
            <person name="Hacquard S."/>
            <person name="Amselem J."/>
            <person name="Cantarel B.L."/>
            <person name="Chiu R."/>
            <person name="Coutinho P.M."/>
            <person name="Feau N."/>
            <person name="Field M."/>
            <person name="Frey P."/>
            <person name="Gelhaye E."/>
            <person name="Goldberg J."/>
            <person name="Grabherr M.G."/>
            <person name="Kodira C.D."/>
            <person name="Kohler A."/>
            <person name="Kuees U."/>
            <person name="Lindquist E.A."/>
            <person name="Lucas S.M."/>
            <person name="Mago R."/>
            <person name="Mauceli E."/>
            <person name="Morin E."/>
            <person name="Murat C."/>
            <person name="Pangilinan J.L."/>
            <person name="Park R."/>
            <person name="Pearson M."/>
            <person name="Quesneville H."/>
            <person name="Rouhier N."/>
            <person name="Sakthikumar S."/>
            <person name="Salamov A.A."/>
            <person name="Schmutz J."/>
            <person name="Selles B."/>
            <person name="Shapiro H."/>
            <person name="Tanguay P."/>
            <person name="Tuskan G.A."/>
            <person name="Henrissat B."/>
            <person name="Van de Peer Y."/>
            <person name="Rouze P."/>
            <person name="Ellis J.G."/>
            <person name="Dodds P.N."/>
            <person name="Schein J.E."/>
            <person name="Zhong S."/>
            <person name="Hamelin R.C."/>
            <person name="Grigoriev I.V."/>
            <person name="Szabo L.J."/>
            <person name="Martin F."/>
        </authorList>
    </citation>
    <scope>NUCLEOTIDE SEQUENCE [LARGE SCALE GENOMIC DNA]</scope>
    <source>
        <strain evidence="3">CRL 75-36-700-3 / race SCCL</strain>
    </source>
</reference>
<feature type="compositionally biased region" description="Low complexity" evidence="1">
    <location>
        <begin position="81"/>
        <end position="94"/>
    </location>
</feature>
<dbReference type="EMBL" id="DS178361">
    <property type="protein sequence ID" value="EFP92268.2"/>
    <property type="molecule type" value="Genomic_DNA"/>
</dbReference>
<dbReference type="VEuPathDB" id="FungiDB:PGTG_18483"/>
<dbReference type="AlphaFoldDB" id="E3L6U3"/>
<gene>
    <name evidence="2" type="ORF">PGTG_18483</name>
</gene>
<dbReference type="PANTHER" id="PTHR47501">
    <property type="entry name" value="TRANSPOSASE-RELATED"/>
    <property type="match status" value="1"/>
</dbReference>
<name>E3L6U3_PUCGT</name>
<organism evidence="2 3">
    <name type="scientific">Puccinia graminis f. sp. tritici (strain CRL 75-36-700-3 / race SCCL)</name>
    <name type="common">Black stem rust fungus</name>
    <dbReference type="NCBI Taxonomy" id="418459"/>
    <lineage>
        <taxon>Eukaryota</taxon>
        <taxon>Fungi</taxon>
        <taxon>Dikarya</taxon>
        <taxon>Basidiomycota</taxon>
        <taxon>Pucciniomycotina</taxon>
        <taxon>Pucciniomycetes</taxon>
        <taxon>Pucciniales</taxon>
        <taxon>Pucciniaceae</taxon>
        <taxon>Puccinia</taxon>
    </lineage>
</organism>
<reference key="1">
    <citation type="submission" date="2007-01" db="EMBL/GenBank/DDBJ databases">
        <title>The Genome Sequence of Puccinia graminis f. sp. tritici Strain CRL 75-36-700-3.</title>
        <authorList>
            <consortium name="The Broad Institute Genome Sequencing Platform"/>
            <person name="Birren B."/>
            <person name="Lander E."/>
            <person name="Galagan J."/>
            <person name="Nusbaum C."/>
            <person name="Devon K."/>
            <person name="Cuomo C."/>
            <person name="Jaffe D."/>
            <person name="Butler J."/>
            <person name="Alvarez P."/>
            <person name="Gnerre S."/>
            <person name="Grabherr M."/>
            <person name="Mauceli E."/>
            <person name="Brockman W."/>
            <person name="Young S."/>
            <person name="LaButti K."/>
            <person name="Sykes S."/>
            <person name="DeCaprio D."/>
            <person name="Crawford M."/>
            <person name="Koehrsen M."/>
            <person name="Engels R."/>
            <person name="Montgomery P."/>
            <person name="Pearson M."/>
            <person name="Howarth C."/>
            <person name="Larson L."/>
            <person name="White J."/>
            <person name="Zeng Q."/>
            <person name="Kodira C."/>
            <person name="Yandava C."/>
            <person name="Alvarado L."/>
            <person name="O'Leary S."/>
            <person name="Szabo L."/>
            <person name="Dean R."/>
            <person name="Schein J."/>
        </authorList>
    </citation>
    <scope>NUCLEOTIDE SEQUENCE</scope>
    <source>
        <strain>CRL 75-36-700-3</strain>
    </source>
</reference>
<sequence>MPVQNDPNFFRPSKNSSKALPPSSTIQTTSKQTRKRPQRPSSASALTSTHAARKPKKTKVSQKLKKHKSKRVVESSKGSESESSTDNEKSSSQSNTERHGTARMIEFTQDSDNANCQFKLHKKKAKAKDGEFDDVEDYFHPPVFEEGKVLELGQTSSNIKMAMQTENRAPDEAGQFQLGPYTRKWAATEAHRLYCHLQSKVLDSLQSNTSKLSLIHDVWTTRGNWSAFLGITVAYIDDSWNFKVSHLLVKYIAWMHKAKYLVIPLANILLKLLKKDSNHNNDISIAKNHIRCFCQKLALILNAGLKLILVPQRTQIPTSTMLGFVPGLCAITKKSSKSGQVGPMANPFDQEGFVDDSDSNHSENKGPAVREANVQQRYFSPV</sequence>
<dbReference type="RefSeq" id="XP_003336687.2">
    <property type="nucleotide sequence ID" value="XM_003336639.2"/>
</dbReference>
<accession>E3L6U3</accession>
<feature type="region of interest" description="Disordered" evidence="1">
    <location>
        <begin position="1"/>
        <end position="98"/>
    </location>
</feature>
<dbReference type="PANTHER" id="PTHR47501:SF5">
    <property type="entry name" value="HAT C-TERMINAL DIMERISATION DOMAIN-CONTAINING PROTEIN"/>
    <property type="match status" value="1"/>
</dbReference>
<feature type="compositionally biased region" description="Polar residues" evidence="1">
    <location>
        <begin position="13"/>
        <end position="31"/>
    </location>
</feature>
<protein>
    <submittedName>
        <fullName evidence="2">Uncharacterized protein</fullName>
    </submittedName>
</protein>
<feature type="compositionally biased region" description="Basic residues" evidence="1">
    <location>
        <begin position="51"/>
        <end position="70"/>
    </location>
</feature>
<dbReference type="Proteomes" id="UP000008783">
    <property type="component" value="Unassembled WGS sequence"/>
</dbReference>
<feature type="compositionally biased region" description="Low complexity" evidence="1">
    <location>
        <begin position="41"/>
        <end position="50"/>
    </location>
</feature>